<proteinExistence type="predicted"/>
<gene>
    <name evidence="1" type="ORF">U473_03630</name>
</gene>
<dbReference type="EMBL" id="LSKU01000001">
    <property type="protein sequence ID" value="KXG43208.1"/>
    <property type="molecule type" value="Genomic_DNA"/>
</dbReference>
<dbReference type="Proteomes" id="UP000070352">
    <property type="component" value="Unassembled WGS sequence"/>
</dbReference>
<dbReference type="AlphaFoldDB" id="A0A135L2G9"/>
<evidence type="ECO:0008006" key="3">
    <source>
        <dbReference type="Google" id="ProtNLM"/>
    </source>
</evidence>
<sequence length="63" mass="7058">METVKLSTIVKFVSPDLENILTKHELESPVVLKNGIDSVTVDDMMEIIEAMIIQTKTNGTLFH</sequence>
<accession>A0A135L2G9</accession>
<protein>
    <recommendedName>
        <fullName evidence="3">CBS domain-containing protein</fullName>
    </recommendedName>
</protein>
<organism evidence="1 2">
    <name type="scientific">Tepidibacillus decaturensis</name>
    <dbReference type="NCBI Taxonomy" id="1413211"/>
    <lineage>
        <taxon>Bacteria</taxon>
        <taxon>Bacillati</taxon>
        <taxon>Bacillota</taxon>
        <taxon>Bacilli</taxon>
        <taxon>Bacillales</taxon>
        <taxon>Bacillaceae</taxon>
        <taxon>Tepidibacillus</taxon>
    </lineage>
</organism>
<keyword evidence="2" id="KW-1185">Reference proteome</keyword>
<comment type="caution">
    <text evidence="1">The sequence shown here is derived from an EMBL/GenBank/DDBJ whole genome shotgun (WGS) entry which is preliminary data.</text>
</comment>
<dbReference type="RefSeq" id="WP_068723429.1">
    <property type="nucleotide sequence ID" value="NZ_LSKU01000001.1"/>
</dbReference>
<evidence type="ECO:0000313" key="1">
    <source>
        <dbReference type="EMBL" id="KXG43208.1"/>
    </source>
</evidence>
<dbReference type="OrthoDB" id="2887093at2"/>
<reference evidence="1 2" key="1">
    <citation type="submission" date="2016-02" db="EMBL/GenBank/DDBJ databases">
        <title>Draft Genome for Tepidibacillus decaturensis nov. sp. Strain Z9, an Anaerobic, Moderately Thermophilic and Heterotrophic Bacterium from Deep Subsurface of the Illinois Basin, USA.</title>
        <authorList>
            <person name="Dong Y."/>
            <person name="Chang J.Y."/>
            <person name="Sanford R."/>
            <person name="Fouke B.W."/>
        </authorList>
    </citation>
    <scope>NUCLEOTIDE SEQUENCE [LARGE SCALE GENOMIC DNA]</scope>
    <source>
        <strain evidence="1 2">Z9</strain>
    </source>
</reference>
<name>A0A135L2G9_9BACI</name>
<evidence type="ECO:0000313" key="2">
    <source>
        <dbReference type="Proteomes" id="UP000070352"/>
    </source>
</evidence>